<reference evidence="11 12" key="1">
    <citation type="journal article" date="2024" name="Nat. Commun.">
        <title>Phylogenomics reveals the evolutionary origins of lichenization in chlorophyte algae.</title>
        <authorList>
            <person name="Puginier C."/>
            <person name="Libourel C."/>
            <person name="Otte J."/>
            <person name="Skaloud P."/>
            <person name="Haon M."/>
            <person name="Grisel S."/>
            <person name="Petersen M."/>
            <person name="Berrin J.G."/>
            <person name="Delaux P.M."/>
            <person name="Dal Grande F."/>
            <person name="Keller J."/>
        </authorList>
    </citation>
    <scope>NUCLEOTIDE SEQUENCE [LARGE SCALE GENOMIC DNA]</scope>
    <source>
        <strain evidence="11 12">SAG 2043</strain>
    </source>
</reference>
<accession>A0AAW1PB23</accession>
<comment type="similarity">
    <text evidence="2 9">Belongs to the SPT4 family.</text>
</comment>
<dbReference type="SUPFAM" id="SSF63393">
    <property type="entry name" value="RNA polymerase subunits"/>
    <property type="match status" value="1"/>
</dbReference>
<dbReference type="GO" id="GO:0140673">
    <property type="term" value="P:transcription elongation-coupled chromatin remodeling"/>
    <property type="evidence" value="ECO:0007669"/>
    <property type="project" value="InterPro"/>
</dbReference>
<evidence type="ECO:0000313" key="12">
    <source>
        <dbReference type="Proteomes" id="UP001489004"/>
    </source>
</evidence>
<dbReference type="Proteomes" id="UP001489004">
    <property type="component" value="Unassembled WGS sequence"/>
</dbReference>
<keyword evidence="5" id="KW-0862">Zinc</keyword>
<comment type="caution">
    <text evidence="11">The sequence shown here is derived from an EMBL/GenBank/DDBJ whole genome shotgun (WGS) entry which is preliminary data.</text>
</comment>
<dbReference type="GO" id="GO:0032044">
    <property type="term" value="C:DSIF complex"/>
    <property type="evidence" value="ECO:0007669"/>
    <property type="project" value="TreeGrafter"/>
</dbReference>
<dbReference type="InterPro" id="IPR022800">
    <property type="entry name" value="Spt4/RpoE2_Znf"/>
</dbReference>
<evidence type="ECO:0000256" key="1">
    <source>
        <dbReference type="ARBA" id="ARBA00004123"/>
    </source>
</evidence>
<dbReference type="Pfam" id="PF06093">
    <property type="entry name" value="Spt4"/>
    <property type="match status" value="1"/>
</dbReference>
<dbReference type="InterPro" id="IPR029040">
    <property type="entry name" value="RPABC4/Spt4"/>
</dbReference>
<keyword evidence="7 9" id="KW-0539">Nucleus</keyword>
<evidence type="ECO:0000256" key="8">
    <source>
        <dbReference type="ARBA" id="ARBA00056652"/>
    </source>
</evidence>
<dbReference type="AlphaFoldDB" id="A0AAW1PB23"/>
<dbReference type="EMBL" id="JALJOR010000015">
    <property type="protein sequence ID" value="KAK9805669.1"/>
    <property type="molecule type" value="Genomic_DNA"/>
</dbReference>
<evidence type="ECO:0000256" key="7">
    <source>
        <dbReference type="ARBA" id="ARBA00023242"/>
    </source>
</evidence>
<keyword evidence="12" id="KW-1185">Reference proteome</keyword>
<evidence type="ECO:0000256" key="3">
    <source>
        <dbReference type="ARBA" id="ARBA00022723"/>
    </source>
</evidence>
<dbReference type="Gene3D" id="3.30.40.210">
    <property type="match status" value="1"/>
</dbReference>
<comment type="function">
    <text evidence="8 9">May regulate transcription elongation by RNA polymerase II. May enhance transcriptional pausing at sites proximal to the promoter, which may in turn facilitate the assembly of an elongation competent RNA polymerase II complex.</text>
</comment>
<evidence type="ECO:0000256" key="5">
    <source>
        <dbReference type="ARBA" id="ARBA00022833"/>
    </source>
</evidence>
<keyword evidence="3" id="KW-0479">Metal-binding</keyword>
<dbReference type="PANTHER" id="PTHR12882:SF1">
    <property type="entry name" value="TRANSCRIPTION ELONGATION FACTOR SPT4"/>
    <property type="match status" value="1"/>
</dbReference>
<dbReference type="PIRSF" id="PIRSF025023">
    <property type="entry name" value="Spt4"/>
    <property type="match status" value="1"/>
</dbReference>
<dbReference type="GO" id="GO:0008270">
    <property type="term" value="F:zinc ion binding"/>
    <property type="evidence" value="ECO:0007669"/>
    <property type="project" value="UniProtKB-KW"/>
</dbReference>
<protein>
    <recommendedName>
        <fullName evidence="9">Transcription elongation factor SPT4 homolog</fullName>
    </recommendedName>
</protein>
<evidence type="ECO:0000256" key="4">
    <source>
        <dbReference type="ARBA" id="ARBA00022771"/>
    </source>
</evidence>
<dbReference type="CDD" id="cd07973">
    <property type="entry name" value="Spt4"/>
    <property type="match status" value="1"/>
</dbReference>
<keyword evidence="4" id="KW-0863">Zinc-finger</keyword>
<name>A0AAW1PB23_9CHLO</name>
<dbReference type="InterPro" id="IPR009287">
    <property type="entry name" value="Spt4"/>
</dbReference>
<keyword evidence="6 9" id="KW-0804">Transcription</keyword>
<gene>
    <name evidence="11" type="ORF">WJX72_010935</name>
</gene>
<dbReference type="GO" id="GO:0000993">
    <property type="term" value="F:RNA polymerase II complex binding"/>
    <property type="evidence" value="ECO:0007669"/>
    <property type="project" value="TreeGrafter"/>
</dbReference>
<dbReference type="GO" id="GO:0006355">
    <property type="term" value="P:regulation of DNA-templated transcription"/>
    <property type="evidence" value="ECO:0007669"/>
    <property type="project" value="InterPro"/>
</dbReference>
<evidence type="ECO:0000256" key="2">
    <source>
        <dbReference type="ARBA" id="ARBA00010464"/>
    </source>
</evidence>
<dbReference type="InterPro" id="IPR038510">
    <property type="entry name" value="Spt4_sf"/>
</dbReference>
<evidence type="ECO:0000259" key="10">
    <source>
        <dbReference type="SMART" id="SM01389"/>
    </source>
</evidence>
<organism evidence="11 12">
    <name type="scientific">[Myrmecia] bisecta</name>
    <dbReference type="NCBI Taxonomy" id="41462"/>
    <lineage>
        <taxon>Eukaryota</taxon>
        <taxon>Viridiplantae</taxon>
        <taxon>Chlorophyta</taxon>
        <taxon>core chlorophytes</taxon>
        <taxon>Trebouxiophyceae</taxon>
        <taxon>Trebouxiales</taxon>
        <taxon>Trebouxiaceae</taxon>
        <taxon>Myrmecia</taxon>
    </lineage>
</organism>
<feature type="domain" description="Spt4/RpoE2 zinc finger" evidence="10">
    <location>
        <begin position="15"/>
        <end position="91"/>
    </location>
</feature>
<dbReference type="PANTHER" id="PTHR12882">
    <property type="entry name" value="SUPPRESSOR OF TY 4"/>
    <property type="match status" value="1"/>
</dbReference>
<sequence length="114" mass="12683">METAAEVPREFGKNLCACGSCRLVKTFQQFLENGCENCPFLGMEGDRERVSDCTTVNFAGMIAVVDPPASWAAKWLHCSKFAPGCYALSVQSELPQHIEDILDDNNITWHKRAD</sequence>
<evidence type="ECO:0000256" key="9">
    <source>
        <dbReference type="PIRNR" id="PIRNR025023"/>
    </source>
</evidence>
<comment type="subcellular location">
    <subcellularLocation>
        <location evidence="1 9">Nucleus</location>
    </subcellularLocation>
</comment>
<proteinExistence type="inferred from homology"/>
<dbReference type="FunFam" id="3.30.40.210:FF:000002">
    <property type="entry name" value="Transcription elongation factor SPT4 homolog"/>
    <property type="match status" value="1"/>
</dbReference>
<evidence type="ECO:0000313" key="11">
    <source>
        <dbReference type="EMBL" id="KAK9805669.1"/>
    </source>
</evidence>
<evidence type="ECO:0000256" key="6">
    <source>
        <dbReference type="ARBA" id="ARBA00023163"/>
    </source>
</evidence>
<dbReference type="SMART" id="SM01389">
    <property type="entry name" value="Spt4"/>
    <property type="match status" value="1"/>
</dbReference>